<dbReference type="Proteomes" id="UP001059950">
    <property type="component" value="Chromosome"/>
</dbReference>
<proteinExistence type="predicted"/>
<evidence type="ECO:0000313" key="2">
    <source>
        <dbReference type="EMBL" id="UTW02237.1"/>
    </source>
</evidence>
<evidence type="ECO:0008006" key="4">
    <source>
        <dbReference type="Google" id="ProtNLM"/>
    </source>
</evidence>
<evidence type="ECO:0000256" key="1">
    <source>
        <dbReference type="SAM" id="Phobius"/>
    </source>
</evidence>
<keyword evidence="1" id="KW-0472">Membrane</keyword>
<evidence type="ECO:0000313" key="3">
    <source>
        <dbReference type="Proteomes" id="UP001059950"/>
    </source>
</evidence>
<feature type="transmembrane region" description="Helical" evidence="1">
    <location>
        <begin position="25"/>
        <end position="45"/>
    </location>
</feature>
<accession>A0ABY5GSH2</accession>
<sequence length="194" mass="21202">MSLYFGGSWLAHQLNFQIFPRHDSMLTAVVLGVAVVYILLMATPFMPGIELGLMLLMMLGSKGALLVYLCTLTALMISFLVGRTLSPRLIYRLLRWLHLSRASALVLQLESLNPQERLQLLRHNVPAYLAPVLVNYRYLTIAVLLNLPGNALVGGGGGIGLVAGMSRMINLPGFLLLVAVAVAPVPLWFFLFGA</sequence>
<keyword evidence="1" id="KW-0812">Transmembrane</keyword>
<gene>
    <name evidence="2" type="ORF">KDX31_12800</name>
</gene>
<dbReference type="EMBL" id="CP073344">
    <property type="protein sequence ID" value="UTW02237.1"/>
    <property type="molecule type" value="Genomic_DNA"/>
</dbReference>
<organism evidence="2 3">
    <name type="scientific">Amphritea atlantica</name>
    <dbReference type="NCBI Taxonomy" id="355243"/>
    <lineage>
        <taxon>Bacteria</taxon>
        <taxon>Pseudomonadati</taxon>
        <taxon>Pseudomonadota</taxon>
        <taxon>Gammaproteobacteria</taxon>
        <taxon>Oceanospirillales</taxon>
        <taxon>Oceanospirillaceae</taxon>
        <taxon>Amphritea</taxon>
    </lineage>
</organism>
<name>A0ABY5GSH2_9GAMM</name>
<reference evidence="2" key="1">
    <citation type="submission" date="2021-04" db="EMBL/GenBank/DDBJ databases">
        <title>Oceanospirillales bacteria with DddD are important DMSP degraders in coastal seawater.</title>
        <authorList>
            <person name="Liu J."/>
        </authorList>
    </citation>
    <scope>NUCLEOTIDE SEQUENCE</scope>
    <source>
        <strain evidence="2">GY6</strain>
    </source>
</reference>
<protein>
    <recommendedName>
        <fullName evidence="4">SNARE associated Golgi protein</fullName>
    </recommendedName>
</protein>
<feature type="transmembrane region" description="Helical" evidence="1">
    <location>
        <begin position="174"/>
        <end position="192"/>
    </location>
</feature>
<keyword evidence="1" id="KW-1133">Transmembrane helix</keyword>
<feature type="transmembrane region" description="Helical" evidence="1">
    <location>
        <begin position="65"/>
        <end position="85"/>
    </location>
</feature>
<keyword evidence="3" id="KW-1185">Reference proteome</keyword>